<dbReference type="EMBL" id="FQXP01000004">
    <property type="protein sequence ID" value="SHH72660.1"/>
    <property type="molecule type" value="Genomic_DNA"/>
</dbReference>
<dbReference type="SUPFAM" id="SSF55331">
    <property type="entry name" value="Tautomerase/MIF"/>
    <property type="match status" value="1"/>
</dbReference>
<dbReference type="AlphaFoldDB" id="A0A1M5VBP1"/>
<reference evidence="1 2" key="1">
    <citation type="submission" date="2016-11" db="EMBL/GenBank/DDBJ databases">
        <authorList>
            <person name="Jaros S."/>
            <person name="Januszkiewicz K."/>
            <person name="Wedrychowicz H."/>
        </authorList>
    </citation>
    <scope>NUCLEOTIDE SEQUENCE [LARGE SCALE GENOMIC DNA]</scope>
    <source>
        <strain evidence="1 2">DSM 3089</strain>
    </source>
</reference>
<name>A0A1M5VBP1_9CLOT</name>
<dbReference type="Gene3D" id="3.30.429.10">
    <property type="entry name" value="Macrophage Migration Inhibitory Factor"/>
    <property type="match status" value="1"/>
</dbReference>
<dbReference type="InterPro" id="IPR001398">
    <property type="entry name" value="Macrophage_inhib_fac"/>
</dbReference>
<evidence type="ECO:0000313" key="2">
    <source>
        <dbReference type="Proteomes" id="UP000184526"/>
    </source>
</evidence>
<dbReference type="STRING" id="1121306.SAMN02745196_01215"/>
<organism evidence="1 2">
    <name type="scientific">Clostridium collagenovorans DSM 3089</name>
    <dbReference type="NCBI Taxonomy" id="1121306"/>
    <lineage>
        <taxon>Bacteria</taxon>
        <taxon>Bacillati</taxon>
        <taxon>Bacillota</taxon>
        <taxon>Clostridia</taxon>
        <taxon>Eubacteriales</taxon>
        <taxon>Clostridiaceae</taxon>
        <taxon>Clostridium</taxon>
    </lineage>
</organism>
<dbReference type="RefSeq" id="WP_072831071.1">
    <property type="nucleotide sequence ID" value="NZ_FQXP01000004.1"/>
</dbReference>
<proteinExistence type="predicted"/>
<evidence type="ECO:0000313" key="1">
    <source>
        <dbReference type="EMBL" id="SHH72660.1"/>
    </source>
</evidence>
<dbReference type="InterPro" id="IPR014347">
    <property type="entry name" value="Tautomerase/MIF_sf"/>
</dbReference>
<dbReference type="Pfam" id="PF01187">
    <property type="entry name" value="MIF"/>
    <property type="match status" value="1"/>
</dbReference>
<dbReference type="Proteomes" id="UP000184526">
    <property type="component" value="Unassembled WGS sequence"/>
</dbReference>
<accession>A0A1M5VBP1</accession>
<keyword evidence="2" id="KW-1185">Reference proteome</keyword>
<sequence length="115" mass="13285">MPYININITNKLNEEEKNTLKSKLGELITIIPGKTEARLMIGINDDYSLYHAGDKKEKAAYIIVQLFKSCDFEYKAKFTEKVFDFLEEEFNIPKANVYLSINEHQCWGSNGTLNK</sequence>
<gene>
    <name evidence="1" type="ORF">SAMN02745196_01215</name>
</gene>
<protein>
    <submittedName>
        <fullName evidence="1">Macrophage migration inhibitory factor (MIF)</fullName>
    </submittedName>
</protein>
<dbReference type="OrthoDB" id="5769863at2"/>